<evidence type="ECO:0000313" key="2">
    <source>
        <dbReference type="EMBL" id="MBB3724206.1"/>
    </source>
</evidence>
<evidence type="ECO:0000313" key="3">
    <source>
        <dbReference type="Proteomes" id="UP000579945"/>
    </source>
</evidence>
<keyword evidence="3" id="KW-1185">Reference proteome</keyword>
<evidence type="ECO:0000259" key="1">
    <source>
        <dbReference type="PROSITE" id="PS50222"/>
    </source>
</evidence>
<dbReference type="AlphaFoldDB" id="A0A7W5Y4I2"/>
<dbReference type="GeneID" id="95386740"/>
<dbReference type="InterPro" id="IPR002048">
    <property type="entry name" value="EF_hand_dom"/>
</dbReference>
<reference evidence="2 3" key="1">
    <citation type="submission" date="2020-08" db="EMBL/GenBank/DDBJ databases">
        <title>Sequencing the genomes of 1000 actinobacteria strains.</title>
        <authorList>
            <person name="Klenk H.-P."/>
        </authorList>
    </citation>
    <scope>NUCLEOTIDE SEQUENCE [LARGE SCALE GENOMIC DNA]</scope>
    <source>
        <strain evidence="2 3">DSM 44320</strain>
    </source>
</reference>
<dbReference type="Proteomes" id="UP000579945">
    <property type="component" value="Unassembled WGS sequence"/>
</dbReference>
<sequence>MWSLGDVAASADWSVRFTARPSLLFTAGAKLTDQAAATYGNANGCTYEPVTATATTTITEVTPTRDPRSHGYWKTHPEARTAELLARVQATYQQFDSSGNGALDNSEAGAVLSASGPQPGPARFQLLATLFDLAARQINASTQIDSKLTRKLGTRTVGEAVRYGFATLALPVNSSTAQRYSEATTLLDEIVNNKSEVY</sequence>
<dbReference type="PROSITE" id="PS50222">
    <property type="entry name" value="EF_HAND_2"/>
    <property type="match status" value="1"/>
</dbReference>
<feature type="domain" description="EF-hand" evidence="1">
    <location>
        <begin position="83"/>
        <end position="118"/>
    </location>
</feature>
<protein>
    <recommendedName>
        <fullName evidence="1">EF-hand domain-containing protein</fullName>
    </recommendedName>
</protein>
<dbReference type="GO" id="GO:0005509">
    <property type="term" value="F:calcium ion binding"/>
    <property type="evidence" value="ECO:0007669"/>
    <property type="project" value="InterPro"/>
</dbReference>
<accession>A0A7W5Y4I2</accession>
<gene>
    <name evidence="2" type="ORF">FHR33_000066</name>
</gene>
<name>A0A7W5Y4I2_9ACTN</name>
<proteinExistence type="predicted"/>
<organism evidence="2 3">
    <name type="scientific">Nonomuraea dietziae</name>
    <dbReference type="NCBI Taxonomy" id="65515"/>
    <lineage>
        <taxon>Bacteria</taxon>
        <taxon>Bacillati</taxon>
        <taxon>Actinomycetota</taxon>
        <taxon>Actinomycetes</taxon>
        <taxon>Streptosporangiales</taxon>
        <taxon>Streptosporangiaceae</taxon>
        <taxon>Nonomuraea</taxon>
    </lineage>
</organism>
<dbReference type="EMBL" id="JACIBV010000001">
    <property type="protein sequence ID" value="MBB3724206.1"/>
    <property type="molecule type" value="Genomic_DNA"/>
</dbReference>
<comment type="caution">
    <text evidence="2">The sequence shown here is derived from an EMBL/GenBank/DDBJ whole genome shotgun (WGS) entry which is preliminary data.</text>
</comment>
<dbReference type="RefSeq" id="WP_183641832.1">
    <property type="nucleotide sequence ID" value="NZ_JACIBV010000001.1"/>
</dbReference>